<dbReference type="SUPFAM" id="SSF56300">
    <property type="entry name" value="Metallo-dependent phosphatases"/>
    <property type="match status" value="1"/>
</dbReference>
<protein>
    <recommendedName>
        <fullName evidence="2">Calcineurin-like phosphoesterase domain-containing protein</fullName>
    </recommendedName>
</protein>
<accession>A0AAD9MGD7</accession>
<dbReference type="GO" id="GO:0016787">
    <property type="term" value="F:hydrolase activity"/>
    <property type="evidence" value="ECO:0007669"/>
    <property type="project" value="InterPro"/>
</dbReference>
<comment type="caution">
    <text evidence="3">The sequence shown here is derived from an EMBL/GenBank/DDBJ whole genome shotgun (WGS) entry which is preliminary data.</text>
</comment>
<feature type="region of interest" description="Disordered" evidence="1">
    <location>
        <begin position="336"/>
        <end position="358"/>
    </location>
</feature>
<dbReference type="PANTHER" id="PTHR47680:SF2">
    <property type="entry name" value="SHEWANELLA-LIKE PROTEIN PHOSPHATASE 2"/>
    <property type="match status" value="1"/>
</dbReference>
<dbReference type="Proteomes" id="UP001255856">
    <property type="component" value="Unassembled WGS sequence"/>
</dbReference>
<evidence type="ECO:0000259" key="2">
    <source>
        <dbReference type="Pfam" id="PF00149"/>
    </source>
</evidence>
<organism evidence="3 4">
    <name type="scientific">Prototheca wickerhamii</name>
    <dbReference type="NCBI Taxonomy" id="3111"/>
    <lineage>
        <taxon>Eukaryota</taxon>
        <taxon>Viridiplantae</taxon>
        <taxon>Chlorophyta</taxon>
        <taxon>core chlorophytes</taxon>
        <taxon>Trebouxiophyceae</taxon>
        <taxon>Chlorellales</taxon>
        <taxon>Chlorellaceae</taxon>
        <taxon>Prototheca</taxon>
    </lineage>
</organism>
<dbReference type="InterPro" id="IPR004843">
    <property type="entry name" value="Calcineurin-like_PHP"/>
</dbReference>
<name>A0AAD9MGD7_PROWI</name>
<dbReference type="EMBL" id="JASFZW010000009">
    <property type="protein sequence ID" value="KAK2076604.1"/>
    <property type="molecule type" value="Genomic_DNA"/>
</dbReference>
<dbReference type="Gene3D" id="3.60.21.10">
    <property type="match status" value="1"/>
</dbReference>
<dbReference type="InterPro" id="IPR029052">
    <property type="entry name" value="Metallo-depent_PP-like"/>
</dbReference>
<dbReference type="AlphaFoldDB" id="A0AAD9MGD7"/>
<keyword evidence="4" id="KW-1185">Reference proteome</keyword>
<dbReference type="Pfam" id="PF00149">
    <property type="entry name" value="Metallophos"/>
    <property type="match status" value="1"/>
</dbReference>
<evidence type="ECO:0000313" key="4">
    <source>
        <dbReference type="Proteomes" id="UP001255856"/>
    </source>
</evidence>
<evidence type="ECO:0000313" key="3">
    <source>
        <dbReference type="EMBL" id="KAK2076604.1"/>
    </source>
</evidence>
<reference evidence="3" key="1">
    <citation type="submission" date="2021-01" db="EMBL/GenBank/DDBJ databases">
        <authorList>
            <person name="Eckstrom K.M.E."/>
        </authorList>
    </citation>
    <scope>NUCLEOTIDE SEQUENCE</scope>
    <source>
        <strain evidence="3">UVCC 0001</strain>
    </source>
</reference>
<dbReference type="PANTHER" id="PTHR47680">
    <property type="entry name" value="SHEWANELLA-LIKE PROTEIN PHOSPHATASE 2"/>
    <property type="match status" value="1"/>
</dbReference>
<sequence>MAADAAQVPCWSGGMKEVRAVFAVPASVLPAPARIVAIGDLHGDLGKAKRAFRVAGVVDARGDWCGGAAAAVQVGDVLDRGVEELQILFWLERLARQAAAAGGAVHVLNGNHETMNAAGDFRYALPGGYDEFARFARTHALELALKGRCGLFRGTAEEGAWRARAKEFWGLDGPAARAAALRPGSGPVTRRFLARHPLALQLGSTVFVHGGVLPAHAEMGLGALNRGAFDWLRGAADAAAPPRFLLGRKAVVWARDYSAEDPAACDCTALGAALRALPGARRMVVGHTIQEQGVNSACEGRVFRVDVGLSWGCADGAPAALEIRDDGVMRRLDERAPAGAGTPAQAPEPAPAKVPALA</sequence>
<feature type="domain" description="Calcineurin-like phosphoesterase" evidence="2">
    <location>
        <begin position="34"/>
        <end position="139"/>
    </location>
</feature>
<gene>
    <name evidence="3" type="ORF">QBZ16_005364</name>
</gene>
<proteinExistence type="predicted"/>
<evidence type="ECO:0000256" key="1">
    <source>
        <dbReference type="SAM" id="MobiDB-lite"/>
    </source>
</evidence>